<dbReference type="Proteomes" id="UP000054097">
    <property type="component" value="Unassembled WGS sequence"/>
</dbReference>
<reference evidence="1 2" key="1">
    <citation type="submission" date="2014-04" db="EMBL/GenBank/DDBJ databases">
        <authorList>
            <consortium name="DOE Joint Genome Institute"/>
            <person name="Kuo A."/>
            <person name="Zuccaro A."/>
            <person name="Kohler A."/>
            <person name="Nagy L.G."/>
            <person name="Floudas D."/>
            <person name="Copeland A."/>
            <person name="Barry K.W."/>
            <person name="Cichocki N."/>
            <person name="Veneault-Fourrey C."/>
            <person name="LaButti K."/>
            <person name="Lindquist E.A."/>
            <person name="Lipzen A."/>
            <person name="Lundell T."/>
            <person name="Morin E."/>
            <person name="Murat C."/>
            <person name="Sun H."/>
            <person name="Tunlid A."/>
            <person name="Henrissat B."/>
            <person name="Grigoriev I.V."/>
            <person name="Hibbett D.S."/>
            <person name="Martin F."/>
            <person name="Nordberg H.P."/>
            <person name="Cantor M.N."/>
            <person name="Hua S.X."/>
        </authorList>
    </citation>
    <scope>NUCLEOTIDE SEQUENCE [LARGE SCALE GENOMIC DNA]</scope>
    <source>
        <strain evidence="1 2">MAFF 305830</strain>
    </source>
</reference>
<name>A0A0C3AXL2_SERVB</name>
<dbReference type="AlphaFoldDB" id="A0A0C3AXL2"/>
<proteinExistence type="predicted"/>
<keyword evidence="2" id="KW-1185">Reference proteome</keyword>
<protein>
    <submittedName>
        <fullName evidence="1">Uncharacterized protein</fullName>
    </submittedName>
</protein>
<evidence type="ECO:0000313" key="1">
    <source>
        <dbReference type="EMBL" id="KIM29270.1"/>
    </source>
</evidence>
<dbReference type="EMBL" id="KN824289">
    <property type="protein sequence ID" value="KIM29270.1"/>
    <property type="molecule type" value="Genomic_DNA"/>
</dbReference>
<evidence type="ECO:0000313" key="2">
    <source>
        <dbReference type="Proteomes" id="UP000054097"/>
    </source>
</evidence>
<reference evidence="2" key="2">
    <citation type="submission" date="2015-01" db="EMBL/GenBank/DDBJ databases">
        <title>Evolutionary Origins and Diversification of the Mycorrhizal Mutualists.</title>
        <authorList>
            <consortium name="DOE Joint Genome Institute"/>
            <consortium name="Mycorrhizal Genomics Consortium"/>
            <person name="Kohler A."/>
            <person name="Kuo A."/>
            <person name="Nagy L.G."/>
            <person name="Floudas D."/>
            <person name="Copeland A."/>
            <person name="Barry K.W."/>
            <person name="Cichocki N."/>
            <person name="Veneault-Fourrey C."/>
            <person name="LaButti K."/>
            <person name="Lindquist E.A."/>
            <person name="Lipzen A."/>
            <person name="Lundell T."/>
            <person name="Morin E."/>
            <person name="Murat C."/>
            <person name="Riley R."/>
            <person name="Ohm R."/>
            <person name="Sun H."/>
            <person name="Tunlid A."/>
            <person name="Henrissat B."/>
            <person name="Grigoriev I.V."/>
            <person name="Hibbett D.S."/>
            <person name="Martin F."/>
        </authorList>
    </citation>
    <scope>NUCLEOTIDE SEQUENCE [LARGE SCALE GENOMIC DNA]</scope>
    <source>
        <strain evidence="2">MAFF 305830</strain>
    </source>
</reference>
<sequence length="74" mass="8499">MVWVTKGRSSISTTCRSKRQLVSTKGRAKSTETRTADSAGVFFSTRVPEYPKPKHIWRSDHVDFSARQLWLETL</sequence>
<accession>A0A0C3AXL2</accession>
<dbReference type="HOGENOM" id="CLU_2689350_0_0_1"/>
<gene>
    <name evidence="1" type="ORF">M408DRAFT_121588</name>
</gene>
<organism evidence="1 2">
    <name type="scientific">Serendipita vermifera MAFF 305830</name>
    <dbReference type="NCBI Taxonomy" id="933852"/>
    <lineage>
        <taxon>Eukaryota</taxon>
        <taxon>Fungi</taxon>
        <taxon>Dikarya</taxon>
        <taxon>Basidiomycota</taxon>
        <taxon>Agaricomycotina</taxon>
        <taxon>Agaricomycetes</taxon>
        <taxon>Sebacinales</taxon>
        <taxon>Serendipitaceae</taxon>
        <taxon>Serendipita</taxon>
    </lineage>
</organism>